<organism evidence="2 3">
    <name type="scientific">Syntrophorhabdus aromaticivorans</name>
    <dbReference type="NCBI Taxonomy" id="328301"/>
    <lineage>
        <taxon>Bacteria</taxon>
        <taxon>Pseudomonadati</taxon>
        <taxon>Thermodesulfobacteriota</taxon>
        <taxon>Syntrophorhabdia</taxon>
        <taxon>Syntrophorhabdales</taxon>
        <taxon>Syntrophorhabdaceae</taxon>
        <taxon>Syntrophorhabdus</taxon>
    </lineage>
</organism>
<comment type="caution">
    <text evidence="2">The sequence shown here is derived from an EMBL/GenBank/DDBJ whole genome shotgun (WGS) entry which is preliminary data.</text>
</comment>
<protein>
    <submittedName>
        <fullName evidence="2">Sugar kinase</fullName>
    </submittedName>
</protein>
<dbReference type="Gene3D" id="3.40.1190.20">
    <property type="match status" value="1"/>
</dbReference>
<dbReference type="SUPFAM" id="SSF53613">
    <property type="entry name" value="Ribokinase-like"/>
    <property type="match status" value="1"/>
</dbReference>
<proteinExistence type="predicted"/>
<evidence type="ECO:0000313" key="3">
    <source>
        <dbReference type="Proteomes" id="UP000777265"/>
    </source>
</evidence>
<sequence length="294" mass="31754">MLCIAGTIPEDSFPLVEGEVKLSGEHLRIGSSSVAVNRGTAALLAAAVTAAEVLKQPPPFAYLVGDTGTGKGSGRLYRHMTDVLPHMSFQTITFHYIQPNIHWHKSLHVVIGSLSQRPSLIADAGSMYAAKMSGEALLYDLFTPDVGELAFLADEEAPHPFYTRGFILHEENRVPDLIARAYKHHNAARYLLVKGEKDYLADESGILETVDDPVEEALEAIGGTGDTLTGLVSVMIDAGMNMREAAVAAMQVNRTAGKGAQPTPATQIEEIIRCIPSALRDVLGEEVLKRLRRG</sequence>
<dbReference type="EMBL" id="JAAYEE010000205">
    <property type="protein sequence ID" value="NLW36035.1"/>
    <property type="molecule type" value="Genomic_DNA"/>
</dbReference>
<evidence type="ECO:0000259" key="1">
    <source>
        <dbReference type="Pfam" id="PF01256"/>
    </source>
</evidence>
<evidence type="ECO:0000313" key="2">
    <source>
        <dbReference type="EMBL" id="NLW36035.1"/>
    </source>
</evidence>
<dbReference type="GO" id="GO:0016836">
    <property type="term" value="F:hydro-lyase activity"/>
    <property type="evidence" value="ECO:0007669"/>
    <property type="project" value="InterPro"/>
</dbReference>
<dbReference type="InterPro" id="IPR000631">
    <property type="entry name" value="CARKD"/>
</dbReference>
<dbReference type="InterPro" id="IPR029056">
    <property type="entry name" value="Ribokinase-like"/>
</dbReference>
<reference evidence="2" key="1">
    <citation type="journal article" date="2020" name="Biotechnol. Biofuels">
        <title>New insights from the biogas microbiome by comprehensive genome-resolved metagenomics of nearly 1600 species originating from multiple anaerobic digesters.</title>
        <authorList>
            <person name="Campanaro S."/>
            <person name="Treu L."/>
            <person name="Rodriguez-R L.M."/>
            <person name="Kovalovszki A."/>
            <person name="Ziels R.M."/>
            <person name="Maus I."/>
            <person name="Zhu X."/>
            <person name="Kougias P.G."/>
            <person name="Basile A."/>
            <person name="Luo G."/>
            <person name="Schluter A."/>
            <person name="Konstantinidis K.T."/>
            <person name="Angelidaki I."/>
        </authorList>
    </citation>
    <scope>NUCLEOTIDE SEQUENCE</scope>
    <source>
        <strain evidence="2">AS06rmzACSIP_7</strain>
    </source>
</reference>
<name>A0A971S127_9BACT</name>
<dbReference type="GO" id="GO:0016301">
    <property type="term" value="F:kinase activity"/>
    <property type="evidence" value="ECO:0007669"/>
    <property type="project" value="UniProtKB-KW"/>
</dbReference>
<feature type="domain" description="YjeF C-terminal" evidence="1">
    <location>
        <begin position="115"/>
        <end position="265"/>
    </location>
</feature>
<dbReference type="Proteomes" id="UP000777265">
    <property type="component" value="Unassembled WGS sequence"/>
</dbReference>
<gene>
    <name evidence="2" type="ORF">GXY80_11230</name>
</gene>
<dbReference type="AlphaFoldDB" id="A0A971S127"/>
<keyword evidence="2" id="KW-0418">Kinase</keyword>
<reference evidence="2" key="2">
    <citation type="submission" date="2020-01" db="EMBL/GenBank/DDBJ databases">
        <authorList>
            <person name="Campanaro S."/>
        </authorList>
    </citation>
    <scope>NUCLEOTIDE SEQUENCE</scope>
    <source>
        <strain evidence="2">AS06rmzACSIP_7</strain>
    </source>
</reference>
<dbReference type="Pfam" id="PF01256">
    <property type="entry name" value="Carb_kinase"/>
    <property type="match status" value="1"/>
</dbReference>
<accession>A0A971S127</accession>
<keyword evidence="2" id="KW-0808">Transferase</keyword>